<evidence type="ECO:0000313" key="8">
    <source>
        <dbReference type="Proteomes" id="UP000010366"/>
    </source>
</evidence>
<dbReference type="EMBL" id="CP003600">
    <property type="protein sequence ID" value="AFY92841.1"/>
    <property type="molecule type" value="Genomic_DNA"/>
</dbReference>
<dbReference type="OrthoDB" id="9799649at2"/>
<proteinExistence type="predicted"/>
<keyword evidence="2 5" id="KW-0812">Transmembrane</keyword>
<keyword evidence="3 5" id="KW-1133">Transmembrane helix</keyword>
<evidence type="ECO:0000256" key="1">
    <source>
        <dbReference type="ARBA" id="ARBA00004141"/>
    </source>
</evidence>
<dbReference type="SUPFAM" id="SSF161111">
    <property type="entry name" value="Cation efflux protein transmembrane domain-like"/>
    <property type="match status" value="1"/>
</dbReference>
<evidence type="ECO:0000259" key="6">
    <source>
        <dbReference type="Pfam" id="PF01545"/>
    </source>
</evidence>
<feature type="transmembrane region" description="Helical" evidence="5">
    <location>
        <begin position="78"/>
        <end position="96"/>
    </location>
</feature>
<evidence type="ECO:0000256" key="3">
    <source>
        <dbReference type="ARBA" id="ARBA00022989"/>
    </source>
</evidence>
<dbReference type="Proteomes" id="UP000010366">
    <property type="component" value="Chromosome"/>
</dbReference>
<dbReference type="AlphaFoldDB" id="K9UEK3"/>
<feature type="transmembrane region" description="Helical" evidence="5">
    <location>
        <begin position="46"/>
        <end position="66"/>
    </location>
</feature>
<dbReference type="InterPro" id="IPR058533">
    <property type="entry name" value="Cation_efflux_TM"/>
</dbReference>
<sequence length="97" mass="10302">MSDCGCQFEAKNKAQRKVLRILFAANAAMFIVGITAGTLARSTALVADSLDMLTDAAVFGISLYVIGKSQAKKIRAAFLSGLFQTILASFVLVDVVK</sequence>
<keyword evidence="4 5" id="KW-0472">Membrane</keyword>
<dbReference type="GO" id="GO:0008324">
    <property type="term" value="F:monoatomic cation transmembrane transporter activity"/>
    <property type="evidence" value="ECO:0007669"/>
    <property type="project" value="InterPro"/>
</dbReference>
<protein>
    <submittedName>
        <fullName evidence="7">Co/Zn/Cd efflux system component</fullName>
    </submittedName>
</protein>
<dbReference type="eggNOG" id="COG1230">
    <property type="taxonomic scope" value="Bacteria"/>
</dbReference>
<dbReference type="KEGG" id="cmp:Cha6605_1713"/>
<organism evidence="7 8">
    <name type="scientific">Chamaesiphon minutus (strain ATCC 27169 / PCC 6605)</name>
    <dbReference type="NCBI Taxonomy" id="1173020"/>
    <lineage>
        <taxon>Bacteria</taxon>
        <taxon>Bacillati</taxon>
        <taxon>Cyanobacteriota</taxon>
        <taxon>Cyanophyceae</taxon>
        <taxon>Gomontiellales</taxon>
        <taxon>Chamaesiphonaceae</taxon>
        <taxon>Chamaesiphon</taxon>
    </lineage>
</organism>
<dbReference type="InterPro" id="IPR027469">
    <property type="entry name" value="Cation_efflux_TMD_sf"/>
</dbReference>
<dbReference type="HOGENOM" id="CLU_2341648_0_0_3"/>
<dbReference type="RefSeq" id="WP_015159015.1">
    <property type="nucleotide sequence ID" value="NC_019697.1"/>
</dbReference>
<feature type="domain" description="Cation efflux protein transmembrane" evidence="6">
    <location>
        <begin position="20"/>
        <end position="75"/>
    </location>
</feature>
<comment type="subcellular location">
    <subcellularLocation>
        <location evidence="1">Membrane</location>
        <topology evidence="1">Multi-pass membrane protein</topology>
    </subcellularLocation>
</comment>
<accession>K9UEK3</accession>
<evidence type="ECO:0000256" key="2">
    <source>
        <dbReference type="ARBA" id="ARBA00022692"/>
    </source>
</evidence>
<feature type="transmembrane region" description="Helical" evidence="5">
    <location>
        <begin position="21"/>
        <end position="40"/>
    </location>
</feature>
<evidence type="ECO:0000313" key="7">
    <source>
        <dbReference type="EMBL" id="AFY92841.1"/>
    </source>
</evidence>
<evidence type="ECO:0000256" key="4">
    <source>
        <dbReference type="ARBA" id="ARBA00023136"/>
    </source>
</evidence>
<evidence type="ECO:0000256" key="5">
    <source>
        <dbReference type="SAM" id="Phobius"/>
    </source>
</evidence>
<reference evidence="7 8" key="1">
    <citation type="submission" date="2012-05" db="EMBL/GenBank/DDBJ databases">
        <title>Finished chromosome of genome of Chamaesiphon sp. PCC 6605.</title>
        <authorList>
            <consortium name="US DOE Joint Genome Institute"/>
            <person name="Gugger M."/>
            <person name="Coursin T."/>
            <person name="Rippka R."/>
            <person name="Tandeau De Marsac N."/>
            <person name="Huntemann M."/>
            <person name="Wei C.-L."/>
            <person name="Han J."/>
            <person name="Detter J.C."/>
            <person name="Han C."/>
            <person name="Tapia R."/>
            <person name="Chen A."/>
            <person name="Kyrpides N."/>
            <person name="Mavromatis K."/>
            <person name="Markowitz V."/>
            <person name="Szeto E."/>
            <person name="Ivanova N."/>
            <person name="Pagani I."/>
            <person name="Pati A."/>
            <person name="Goodwin L."/>
            <person name="Nordberg H.P."/>
            <person name="Cantor M.N."/>
            <person name="Hua S.X."/>
            <person name="Woyke T."/>
            <person name="Kerfeld C.A."/>
        </authorList>
    </citation>
    <scope>NUCLEOTIDE SEQUENCE [LARGE SCALE GENOMIC DNA]</scope>
    <source>
        <strain evidence="8">ATCC 27169 / PCC 6605</strain>
    </source>
</reference>
<dbReference type="Pfam" id="PF01545">
    <property type="entry name" value="Cation_efflux"/>
    <property type="match status" value="1"/>
</dbReference>
<name>K9UEK3_CHAP6</name>
<gene>
    <name evidence="7" type="ORF">Cha6605_1713</name>
</gene>
<keyword evidence="8" id="KW-1185">Reference proteome</keyword>
<dbReference type="GO" id="GO:0016020">
    <property type="term" value="C:membrane"/>
    <property type="evidence" value="ECO:0007669"/>
    <property type="project" value="UniProtKB-SubCell"/>
</dbReference>
<dbReference type="Gene3D" id="1.20.1510.10">
    <property type="entry name" value="Cation efflux protein transmembrane domain"/>
    <property type="match status" value="1"/>
</dbReference>